<dbReference type="EMBL" id="JACAZF010000005">
    <property type="protein sequence ID" value="KAF7303767.1"/>
    <property type="molecule type" value="Genomic_DNA"/>
</dbReference>
<name>A0A8H6W3N2_9AGAR</name>
<dbReference type="Gene3D" id="2.170.150.10">
    <property type="entry name" value="Metal Binding Protein, Guanine Nucleotide Exchange Factor, Chain A"/>
    <property type="match status" value="1"/>
</dbReference>
<dbReference type="InterPro" id="IPR011057">
    <property type="entry name" value="Mss4-like_sf"/>
</dbReference>
<keyword evidence="1" id="KW-0813">Transport</keyword>
<dbReference type="GO" id="GO:0015031">
    <property type="term" value="P:protein transport"/>
    <property type="evidence" value="ECO:0007669"/>
    <property type="project" value="UniProtKB-KW"/>
</dbReference>
<dbReference type="GO" id="GO:0005737">
    <property type="term" value="C:cytoplasm"/>
    <property type="evidence" value="ECO:0007669"/>
    <property type="project" value="TreeGrafter"/>
</dbReference>
<comment type="caution">
    <text evidence="7">The sequence shown here is derived from an EMBL/GenBank/DDBJ whole genome shotgun (WGS) entry which is preliminary data.</text>
</comment>
<evidence type="ECO:0000256" key="4">
    <source>
        <dbReference type="ARBA" id="ARBA00022927"/>
    </source>
</evidence>
<dbReference type="GeneID" id="59345334"/>
<dbReference type="Pfam" id="PF13673">
    <property type="entry name" value="Acetyltransf_10"/>
    <property type="match status" value="1"/>
</dbReference>
<dbReference type="CDD" id="cd04301">
    <property type="entry name" value="NAT_SF"/>
    <property type="match status" value="1"/>
</dbReference>
<dbReference type="RefSeq" id="XP_037220739.1">
    <property type="nucleotide sequence ID" value="XM_037362818.1"/>
</dbReference>
<evidence type="ECO:0000256" key="5">
    <source>
        <dbReference type="ARBA" id="ARBA00023315"/>
    </source>
</evidence>
<evidence type="ECO:0000313" key="7">
    <source>
        <dbReference type="EMBL" id="KAF7303767.1"/>
    </source>
</evidence>
<feature type="domain" description="N-acetyltransferase" evidence="6">
    <location>
        <begin position="5"/>
        <end position="161"/>
    </location>
</feature>
<keyword evidence="5" id="KW-0012">Acyltransferase</keyword>
<evidence type="ECO:0000313" key="8">
    <source>
        <dbReference type="Proteomes" id="UP000636479"/>
    </source>
</evidence>
<dbReference type="Proteomes" id="UP000636479">
    <property type="component" value="Unassembled WGS sequence"/>
</dbReference>
<evidence type="ECO:0000256" key="1">
    <source>
        <dbReference type="ARBA" id="ARBA00022448"/>
    </source>
</evidence>
<keyword evidence="8" id="KW-1185">Reference proteome</keyword>
<keyword evidence="2" id="KW-0344">Guanine-nucleotide releasing factor</keyword>
<accession>A0A8H6W3N2</accession>
<dbReference type="PANTHER" id="PTHR10908:SF0">
    <property type="entry name" value="SEROTONIN N-ACETYLTRANSFERASE"/>
    <property type="match status" value="1"/>
</dbReference>
<dbReference type="PROSITE" id="PS51796">
    <property type="entry name" value="MSS4"/>
    <property type="match status" value="1"/>
</dbReference>
<protein>
    <recommendedName>
        <fullName evidence="6">N-acetyltransferase domain-containing protein</fullName>
    </recommendedName>
</protein>
<gene>
    <name evidence="7" type="ORF">MIND_00606300</name>
</gene>
<dbReference type="InterPro" id="IPR016181">
    <property type="entry name" value="Acyl_CoA_acyltransferase"/>
</dbReference>
<sequence length="313" mass="34345">MSSGIFFRPVPAEQLESALEIELKGFPPDEAATLESFSLRQRVAPDLFLGAYMDERLVAYVCATLSSQLTLTHASMSTHEPTGRSVCIHSVCVDPAFQRQGIGLRLLCEYISRLQAPYERVLLITHEPLRLFYEKAGFQWLGPSQVVHGPLPWFEMRIDLSTTLPQGAHEALQRPSNPEPAGARTLASFPAGLSDVSSPSANRYDLLCPRPECGSIILKAGVGKLVQAPSTKIDLASHPLLPTLPDPSINTHWWLVTPSPMQFENIGFSRPVASLGDNMKLIACAECDLGPLGWCQQGGSEFWLACSRVSYRT</sequence>
<dbReference type="GO" id="GO:0005085">
    <property type="term" value="F:guanyl-nucleotide exchange factor activity"/>
    <property type="evidence" value="ECO:0007669"/>
    <property type="project" value="UniProtKB-KW"/>
</dbReference>
<dbReference type="PANTHER" id="PTHR10908">
    <property type="entry name" value="SEROTONIN N-ACETYLTRANSFERASE"/>
    <property type="match status" value="1"/>
</dbReference>
<reference evidence="7" key="1">
    <citation type="submission" date="2020-05" db="EMBL/GenBank/DDBJ databases">
        <title>Mycena genomes resolve the evolution of fungal bioluminescence.</title>
        <authorList>
            <person name="Tsai I.J."/>
        </authorList>
    </citation>
    <scope>NUCLEOTIDE SEQUENCE</scope>
    <source>
        <strain evidence="7">171206Taipei</strain>
    </source>
</reference>
<dbReference type="Gene3D" id="3.40.630.30">
    <property type="match status" value="1"/>
</dbReference>
<dbReference type="InterPro" id="IPR011323">
    <property type="entry name" value="Mss4/transl-control_tumour"/>
</dbReference>
<dbReference type="InterPro" id="IPR007515">
    <property type="entry name" value="Mss4"/>
</dbReference>
<proteinExistence type="predicted"/>
<dbReference type="InterPro" id="IPR051635">
    <property type="entry name" value="SNAT-like"/>
</dbReference>
<evidence type="ECO:0000256" key="2">
    <source>
        <dbReference type="ARBA" id="ARBA00022658"/>
    </source>
</evidence>
<keyword evidence="3" id="KW-0808">Transferase</keyword>
<dbReference type="SUPFAM" id="SSF51316">
    <property type="entry name" value="Mss4-like"/>
    <property type="match status" value="1"/>
</dbReference>
<dbReference type="PROSITE" id="PS51186">
    <property type="entry name" value="GNAT"/>
    <property type="match status" value="1"/>
</dbReference>
<dbReference type="GO" id="GO:0007264">
    <property type="term" value="P:small GTPase-mediated signal transduction"/>
    <property type="evidence" value="ECO:0007669"/>
    <property type="project" value="InterPro"/>
</dbReference>
<evidence type="ECO:0000256" key="3">
    <source>
        <dbReference type="ARBA" id="ARBA00022679"/>
    </source>
</evidence>
<dbReference type="Pfam" id="PF04421">
    <property type="entry name" value="Mss4"/>
    <property type="match status" value="1"/>
</dbReference>
<dbReference type="AlphaFoldDB" id="A0A8H6W3N2"/>
<evidence type="ECO:0000259" key="6">
    <source>
        <dbReference type="PROSITE" id="PS51186"/>
    </source>
</evidence>
<keyword evidence="4" id="KW-0653">Protein transport</keyword>
<dbReference type="InterPro" id="IPR000182">
    <property type="entry name" value="GNAT_dom"/>
</dbReference>
<dbReference type="OrthoDB" id="30840at2759"/>
<organism evidence="7 8">
    <name type="scientific">Mycena indigotica</name>
    <dbReference type="NCBI Taxonomy" id="2126181"/>
    <lineage>
        <taxon>Eukaryota</taxon>
        <taxon>Fungi</taxon>
        <taxon>Dikarya</taxon>
        <taxon>Basidiomycota</taxon>
        <taxon>Agaricomycotina</taxon>
        <taxon>Agaricomycetes</taxon>
        <taxon>Agaricomycetidae</taxon>
        <taxon>Agaricales</taxon>
        <taxon>Marasmiineae</taxon>
        <taxon>Mycenaceae</taxon>
        <taxon>Mycena</taxon>
    </lineage>
</organism>
<dbReference type="SUPFAM" id="SSF55729">
    <property type="entry name" value="Acyl-CoA N-acyltransferases (Nat)"/>
    <property type="match status" value="1"/>
</dbReference>
<dbReference type="GO" id="GO:0004059">
    <property type="term" value="F:aralkylamine N-acetyltransferase activity"/>
    <property type="evidence" value="ECO:0007669"/>
    <property type="project" value="TreeGrafter"/>
</dbReference>